<dbReference type="InterPro" id="IPR027379">
    <property type="entry name" value="CLS_N"/>
</dbReference>
<dbReference type="InterPro" id="IPR001736">
    <property type="entry name" value="PLipase_D/transphosphatidylase"/>
</dbReference>
<dbReference type="NCBIfam" id="TIGR04265">
    <property type="entry name" value="bac_cardiolipin"/>
    <property type="match status" value="1"/>
</dbReference>
<evidence type="ECO:0000256" key="1">
    <source>
        <dbReference type="ARBA" id="ARBA00004651"/>
    </source>
</evidence>
<keyword evidence="5 13" id="KW-0812">Transmembrane</keyword>
<dbReference type="SMART" id="SM00155">
    <property type="entry name" value="PLDc"/>
    <property type="match status" value="2"/>
</dbReference>
<dbReference type="InterPro" id="IPR025202">
    <property type="entry name" value="PLD-like_dom"/>
</dbReference>
<keyword evidence="16" id="KW-1185">Reference proteome</keyword>
<dbReference type="InterPro" id="IPR022924">
    <property type="entry name" value="Cardiolipin_synthase"/>
</dbReference>
<evidence type="ECO:0000256" key="13">
    <source>
        <dbReference type="SAM" id="Phobius"/>
    </source>
</evidence>
<keyword evidence="9 13" id="KW-0472">Membrane</keyword>
<keyword evidence="8" id="KW-0443">Lipid metabolism</keyword>
<evidence type="ECO:0000256" key="3">
    <source>
        <dbReference type="ARBA" id="ARBA00022516"/>
    </source>
</evidence>
<evidence type="ECO:0000313" key="16">
    <source>
        <dbReference type="Proteomes" id="UP000064201"/>
    </source>
</evidence>
<proteinExistence type="predicted"/>
<reference evidence="15 16" key="1">
    <citation type="submission" date="2015-04" db="EMBL/GenBank/DDBJ databases">
        <title>Complete Sequence for the Genome of the Thioalkalivibrio versutus D301.</title>
        <authorList>
            <person name="Mu T."/>
            <person name="Zhou J."/>
            <person name="Xu X."/>
        </authorList>
    </citation>
    <scope>NUCLEOTIDE SEQUENCE [LARGE SCALE GENOMIC DNA]</scope>
    <source>
        <strain evidence="15 16">D301</strain>
    </source>
</reference>
<dbReference type="AlphaFoldDB" id="A0A0G3G8K4"/>
<dbReference type="GO" id="GO:0008808">
    <property type="term" value="F:cardiolipin synthase activity"/>
    <property type="evidence" value="ECO:0007669"/>
    <property type="project" value="UniProtKB-UniRule"/>
</dbReference>
<sequence>MPDTGWTASIVAIAVFALAVMSVVHALLQRRDTGTVIAWVGLIVLLPLAGSLLYWLFGVNRIRRRAHALREGYLIADLSSDGTSLAEPPERWQRLLRSGDRLSPFRLVGGNAIEPLFDGDRAYAQMLAAIDASRHSISLATYIFDYDQVGERFVAHLQQAQDRGVQVRILIDAIGARYSRRNTLRQLRRVGLPAAAFMPVHLPSSLAAFNLRNHRKMLVIDGARAFTGGMNIRRGHSHTNPGPHPIHDLHFELRGPACTQLQRVFAEDWQFATGERLEGPLWLPQSVDPAGARACRGLPDGPDEDFEVLNFTLQSALAEAREQVTIVTPYFLPDVALTGALKAAALRGVQVDILIPARSNLRLVEWASRPQQAELLERGCRLWLTPPPFNHAKLMLVDREWALVGSANWDPRSLRLNFEFNLECLDAGLGQELASWTDALRAQSHPLTLEEVRARPLATQLRDGAARLLTPYL</sequence>
<keyword evidence="2" id="KW-1003">Cell membrane</keyword>
<dbReference type="EC" id="2.7.8.-" evidence="12"/>
<evidence type="ECO:0000256" key="8">
    <source>
        <dbReference type="ARBA" id="ARBA00023098"/>
    </source>
</evidence>
<dbReference type="RefSeq" id="WP_047251620.1">
    <property type="nucleotide sequence ID" value="NZ_CP011367.1"/>
</dbReference>
<dbReference type="STRING" id="106634.TVD_11195"/>
<dbReference type="PROSITE" id="PS50035">
    <property type="entry name" value="PLD"/>
    <property type="match status" value="2"/>
</dbReference>
<dbReference type="SUPFAM" id="SSF56024">
    <property type="entry name" value="Phospholipase D/nuclease"/>
    <property type="match status" value="2"/>
</dbReference>
<dbReference type="GO" id="GO:0032049">
    <property type="term" value="P:cardiolipin biosynthetic process"/>
    <property type="evidence" value="ECO:0007669"/>
    <property type="project" value="UniProtKB-UniRule"/>
</dbReference>
<keyword evidence="11" id="KW-1208">Phospholipid metabolism</keyword>
<evidence type="ECO:0000256" key="5">
    <source>
        <dbReference type="ARBA" id="ARBA00022692"/>
    </source>
</evidence>
<keyword evidence="6" id="KW-0677">Repeat</keyword>
<evidence type="ECO:0000256" key="11">
    <source>
        <dbReference type="ARBA" id="ARBA00023264"/>
    </source>
</evidence>
<keyword evidence="4" id="KW-0808">Transferase</keyword>
<comment type="subcellular location">
    <subcellularLocation>
        <location evidence="1">Cell membrane</location>
        <topology evidence="1">Multi-pass membrane protein</topology>
    </subcellularLocation>
</comment>
<organism evidence="15 16">
    <name type="scientific">Thioalkalivibrio versutus</name>
    <dbReference type="NCBI Taxonomy" id="106634"/>
    <lineage>
        <taxon>Bacteria</taxon>
        <taxon>Pseudomonadati</taxon>
        <taxon>Pseudomonadota</taxon>
        <taxon>Gammaproteobacteria</taxon>
        <taxon>Chromatiales</taxon>
        <taxon>Ectothiorhodospiraceae</taxon>
        <taxon>Thioalkalivibrio</taxon>
    </lineage>
</organism>
<evidence type="ECO:0000256" key="7">
    <source>
        <dbReference type="ARBA" id="ARBA00022989"/>
    </source>
</evidence>
<dbReference type="Gene3D" id="3.30.870.10">
    <property type="entry name" value="Endonuclease Chain A"/>
    <property type="match status" value="2"/>
</dbReference>
<dbReference type="CDD" id="cd09157">
    <property type="entry name" value="PLDc_CLS_unchar2_1"/>
    <property type="match status" value="1"/>
</dbReference>
<evidence type="ECO:0000256" key="9">
    <source>
        <dbReference type="ARBA" id="ARBA00023136"/>
    </source>
</evidence>
<gene>
    <name evidence="15" type="ORF">TVD_11195</name>
</gene>
<feature type="domain" description="PLD phosphodiesterase" evidence="14">
    <location>
        <begin position="209"/>
        <end position="236"/>
    </location>
</feature>
<dbReference type="Proteomes" id="UP000064201">
    <property type="component" value="Chromosome"/>
</dbReference>
<protein>
    <recommendedName>
        <fullName evidence="12">Cardiolipin synthase</fullName>
        <ecNumber evidence="12">2.7.8.-</ecNumber>
    </recommendedName>
</protein>
<dbReference type="Pfam" id="PF13091">
    <property type="entry name" value="PLDc_2"/>
    <property type="match status" value="2"/>
</dbReference>
<dbReference type="EMBL" id="CP011367">
    <property type="protein sequence ID" value="AKJ95882.1"/>
    <property type="molecule type" value="Genomic_DNA"/>
</dbReference>
<dbReference type="Pfam" id="PF13396">
    <property type="entry name" value="PLDc_N"/>
    <property type="match status" value="1"/>
</dbReference>
<dbReference type="PATRIC" id="fig|106634.4.peg.2283"/>
<evidence type="ECO:0000256" key="12">
    <source>
        <dbReference type="NCBIfam" id="TIGR04265"/>
    </source>
</evidence>
<keyword evidence="3" id="KW-0444">Lipid biosynthesis</keyword>
<feature type="domain" description="PLD phosphodiesterase" evidence="14">
    <location>
        <begin position="386"/>
        <end position="413"/>
    </location>
</feature>
<dbReference type="OrthoDB" id="9762009at2"/>
<keyword evidence="7 13" id="KW-1133">Transmembrane helix</keyword>
<accession>A0A0G3G8K4</accession>
<evidence type="ECO:0000256" key="2">
    <source>
        <dbReference type="ARBA" id="ARBA00022475"/>
    </source>
</evidence>
<dbReference type="GO" id="GO:0005886">
    <property type="term" value="C:plasma membrane"/>
    <property type="evidence" value="ECO:0007669"/>
    <property type="project" value="UniProtKB-SubCell"/>
</dbReference>
<name>A0A0G3G8K4_9GAMM</name>
<keyword evidence="10" id="KW-0594">Phospholipid biosynthesis</keyword>
<evidence type="ECO:0000259" key="14">
    <source>
        <dbReference type="PROSITE" id="PS50035"/>
    </source>
</evidence>
<evidence type="ECO:0000256" key="4">
    <source>
        <dbReference type="ARBA" id="ARBA00022679"/>
    </source>
</evidence>
<feature type="transmembrane region" description="Helical" evidence="13">
    <location>
        <begin position="36"/>
        <end position="57"/>
    </location>
</feature>
<evidence type="ECO:0000313" key="15">
    <source>
        <dbReference type="EMBL" id="AKJ95882.1"/>
    </source>
</evidence>
<dbReference type="KEGG" id="tvr:TVD_11195"/>
<evidence type="ECO:0000256" key="10">
    <source>
        <dbReference type="ARBA" id="ARBA00023209"/>
    </source>
</evidence>
<dbReference type="CDD" id="cd09163">
    <property type="entry name" value="PLDc_CLS_unchar2_2"/>
    <property type="match status" value="1"/>
</dbReference>
<dbReference type="PANTHER" id="PTHR21248">
    <property type="entry name" value="CARDIOLIPIN SYNTHASE"/>
    <property type="match status" value="1"/>
</dbReference>
<evidence type="ECO:0000256" key="6">
    <source>
        <dbReference type="ARBA" id="ARBA00022737"/>
    </source>
</evidence>
<dbReference type="PANTHER" id="PTHR21248:SF22">
    <property type="entry name" value="PHOSPHOLIPASE D"/>
    <property type="match status" value="1"/>
</dbReference>